<dbReference type="PANTHER" id="PTHR36113:SF6">
    <property type="entry name" value="FOSFOMYCIN RESISTANCE PROTEIN FOSX"/>
    <property type="match status" value="1"/>
</dbReference>
<keyword evidence="1" id="KW-0479">Metal-binding</keyword>
<dbReference type="Gene3D" id="3.10.180.10">
    <property type="entry name" value="2,3-Dihydroxybiphenyl 1,2-Dioxygenase, domain 1"/>
    <property type="match status" value="1"/>
</dbReference>
<evidence type="ECO:0000256" key="1">
    <source>
        <dbReference type="ARBA" id="ARBA00022723"/>
    </source>
</evidence>
<dbReference type="EMBL" id="JBEWZI010000004">
    <property type="protein sequence ID" value="MET7013580.1"/>
    <property type="molecule type" value="Genomic_DNA"/>
</dbReference>
<organism evidence="4 5">
    <name type="scientific">Uliginosibacterium flavum</name>
    <dbReference type="NCBI Taxonomy" id="1396831"/>
    <lineage>
        <taxon>Bacteria</taxon>
        <taxon>Pseudomonadati</taxon>
        <taxon>Pseudomonadota</taxon>
        <taxon>Betaproteobacteria</taxon>
        <taxon>Rhodocyclales</taxon>
        <taxon>Zoogloeaceae</taxon>
        <taxon>Uliginosibacterium</taxon>
    </lineage>
</organism>
<dbReference type="Pfam" id="PF00903">
    <property type="entry name" value="Glyoxalase"/>
    <property type="match status" value="1"/>
</dbReference>
<dbReference type="InterPro" id="IPR004360">
    <property type="entry name" value="Glyas_Fos-R_dOase_dom"/>
</dbReference>
<feature type="domain" description="VOC" evidence="3">
    <location>
        <begin position="3"/>
        <end position="128"/>
    </location>
</feature>
<dbReference type="PROSITE" id="PS51819">
    <property type="entry name" value="VOC"/>
    <property type="match status" value="1"/>
</dbReference>
<evidence type="ECO:0000313" key="5">
    <source>
        <dbReference type="Proteomes" id="UP001549691"/>
    </source>
</evidence>
<feature type="compositionally biased region" description="Polar residues" evidence="2">
    <location>
        <begin position="145"/>
        <end position="156"/>
    </location>
</feature>
<proteinExistence type="predicted"/>
<keyword evidence="5" id="KW-1185">Reference proteome</keyword>
<gene>
    <name evidence="4" type="ORF">ABXR19_05220</name>
</gene>
<evidence type="ECO:0000259" key="3">
    <source>
        <dbReference type="PROSITE" id="PS51819"/>
    </source>
</evidence>
<name>A0ABV2TI31_9RHOO</name>
<dbReference type="InterPro" id="IPR037523">
    <property type="entry name" value="VOC_core"/>
</dbReference>
<dbReference type="InterPro" id="IPR029068">
    <property type="entry name" value="Glyas_Bleomycin-R_OHBP_Dase"/>
</dbReference>
<evidence type="ECO:0000313" key="4">
    <source>
        <dbReference type="EMBL" id="MET7013580.1"/>
    </source>
</evidence>
<dbReference type="SUPFAM" id="SSF54593">
    <property type="entry name" value="Glyoxalase/Bleomycin resistance protein/Dihydroxybiphenyl dioxygenase"/>
    <property type="match status" value="1"/>
</dbReference>
<accession>A0ABV2TI31</accession>
<dbReference type="Proteomes" id="UP001549691">
    <property type="component" value="Unassembled WGS sequence"/>
</dbReference>
<dbReference type="PANTHER" id="PTHR36113">
    <property type="entry name" value="LYASE, PUTATIVE-RELATED-RELATED"/>
    <property type="match status" value="1"/>
</dbReference>
<sequence>MIGIDHLYIAVSDLARSEAFYDKAFAVLGFRKNRFQINNEPHVQYYNRHFGYVLRPARTQHVHDAYAPGLHHFCFRVETAAEVERLARQLEACGIKASSPETYPDYAPDYVATFFTDPDGIRLEITNYRMERRERHDSWNDLPGSPSNNCNHSDGS</sequence>
<evidence type="ECO:0000256" key="2">
    <source>
        <dbReference type="SAM" id="MobiDB-lite"/>
    </source>
</evidence>
<dbReference type="RefSeq" id="WP_354600043.1">
    <property type="nucleotide sequence ID" value="NZ_JBEWZI010000004.1"/>
</dbReference>
<reference evidence="4 5" key="1">
    <citation type="submission" date="2024-07" db="EMBL/GenBank/DDBJ databases">
        <title>Uliginosibacterium flavum JJ3220;KACC:17644.</title>
        <authorList>
            <person name="Kim M.K."/>
        </authorList>
    </citation>
    <scope>NUCLEOTIDE SEQUENCE [LARGE SCALE GENOMIC DNA]</scope>
    <source>
        <strain evidence="4 5">KACC:17644</strain>
    </source>
</reference>
<feature type="region of interest" description="Disordered" evidence="2">
    <location>
        <begin position="136"/>
        <end position="156"/>
    </location>
</feature>
<protein>
    <submittedName>
        <fullName evidence="4">VOC family protein</fullName>
    </submittedName>
</protein>
<comment type="caution">
    <text evidence="4">The sequence shown here is derived from an EMBL/GenBank/DDBJ whole genome shotgun (WGS) entry which is preliminary data.</text>
</comment>
<dbReference type="InterPro" id="IPR051332">
    <property type="entry name" value="Fosfomycin_Res_Enzymes"/>
</dbReference>